<accession>A0A0C3FA09</accession>
<evidence type="ECO:0000313" key="4">
    <source>
        <dbReference type="EMBL" id="KIM76719.1"/>
    </source>
</evidence>
<keyword evidence="5" id="KW-1185">Reference proteome</keyword>
<dbReference type="HOGENOM" id="CLU_010194_9_1_1"/>
<dbReference type="CDD" id="cd05325">
    <property type="entry name" value="carb_red_sniffer_like_SDR_c"/>
    <property type="match status" value="1"/>
</dbReference>
<dbReference type="PANTHER" id="PTHR43544">
    <property type="entry name" value="SHORT-CHAIN DEHYDROGENASE/REDUCTASE"/>
    <property type="match status" value="1"/>
</dbReference>
<keyword evidence="2" id="KW-0521">NADP</keyword>
<dbReference type="InterPro" id="IPR036291">
    <property type="entry name" value="NAD(P)-bd_dom_sf"/>
</dbReference>
<evidence type="ECO:0000313" key="5">
    <source>
        <dbReference type="Proteomes" id="UP000054166"/>
    </source>
</evidence>
<proteinExistence type="inferred from homology"/>
<reference evidence="4 5" key="1">
    <citation type="submission" date="2014-04" db="EMBL/GenBank/DDBJ databases">
        <authorList>
            <consortium name="DOE Joint Genome Institute"/>
            <person name="Kuo A."/>
            <person name="Tarkka M."/>
            <person name="Buscot F."/>
            <person name="Kohler A."/>
            <person name="Nagy L.G."/>
            <person name="Floudas D."/>
            <person name="Copeland A."/>
            <person name="Barry K.W."/>
            <person name="Cichocki N."/>
            <person name="Veneault-Fourrey C."/>
            <person name="LaButti K."/>
            <person name="Lindquist E.A."/>
            <person name="Lipzen A."/>
            <person name="Lundell T."/>
            <person name="Morin E."/>
            <person name="Murat C."/>
            <person name="Sun H."/>
            <person name="Tunlid A."/>
            <person name="Henrissat B."/>
            <person name="Grigoriev I.V."/>
            <person name="Hibbett D.S."/>
            <person name="Martin F."/>
            <person name="Nordberg H.P."/>
            <person name="Cantor M.N."/>
            <person name="Hua S.X."/>
        </authorList>
    </citation>
    <scope>NUCLEOTIDE SEQUENCE [LARGE SCALE GENOMIC DNA]</scope>
    <source>
        <strain evidence="4 5">F 1598</strain>
    </source>
</reference>
<dbReference type="PRINTS" id="PR00081">
    <property type="entry name" value="GDHRDH"/>
</dbReference>
<name>A0A0C3FA09_PILCF</name>
<dbReference type="InterPro" id="IPR002347">
    <property type="entry name" value="SDR_fam"/>
</dbReference>
<dbReference type="Pfam" id="PF00106">
    <property type="entry name" value="adh_short"/>
    <property type="match status" value="1"/>
</dbReference>
<dbReference type="Proteomes" id="UP000054166">
    <property type="component" value="Unassembled WGS sequence"/>
</dbReference>
<dbReference type="AlphaFoldDB" id="A0A0C3FA09"/>
<reference evidence="5" key="2">
    <citation type="submission" date="2015-01" db="EMBL/GenBank/DDBJ databases">
        <title>Evolutionary Origins and Diversification of the Mycorrhizal Mutualists.</title>
        <authorList>
            <consortium name="DOE Joint Genome Institute"/>
            <consortium name="Mycorrhizal Genomics Consortium"/>
            <person name="Kohler A."/>
            <person name="Kuo A."/>
            <person name="Nagy L.G."/>
            <person name="Floudas D."/>
            <person name="Copeland A."/>
            <person name="Barry K.W."/>
            <person name="Cichocki N."/>
            <person name="Veneault-Fourrey C."/>
            <person name="LaButti K."/>
            <person name="Lindquist E.A."/>
            <person name="Lipzen A."/>
            <person name="Lundell T."/>
            <person name="Morin E."/>
            <person name="Murat C."/>
            <person name="Riley R."/>
            <person name="Ohm R."/>
            <person name="Sun H."/>
            <person name="Tunlid A."/>
            <person name="Henrissat B."/>
            <person name="Grigoriev I.V."/>
            <person name="Hibbett D.S."/>
            <person name="Martin F."/>
        </authorList>
    </citation>
    <scope>NUCLEOTIDE SEQUENCE [LARGE SCALE GENOMIC DNA]</scope>
    <source>
        <strain evidence="5">F 1598</strain>
    </source>
</reference>
<evidence type="ECO:0008006" key="6">
    <source>
        <dbReference type="Google" id="ProtNLM"/>
    </source>
</evidence>
<dbReference type="EMBL" id="KN833032">
    <property type="protein sequence ID" value="KIM76719.1"/>
    <property type="molecule type" value="Genomic_DNA"/>
</dbReference>
<dbReference type="SUPFAM" id="SSF51735">
    <property type="entry name" value="NAD(P)-binding Rossmann-fold domains"/>
    <property type="match status" value="1"/>
</dbReference>
<keyword evidence="3" id="KW-0560">Oxidoreductase</keyword>
<dbReference type="GO" id="GO:0005737">
    <property type="term" value="C:cytoplasm"/>
    <property type="evidence" value="ECO:0007669"/>
    <property type="project" value="TreeGrafter"/>
</dbReference>
<dbReference type="GO" id="GO:0016491">
    <property type="term" value="F:oxidoreductase activity"/>
    <property type="evidence" value="ECO:0007669"/>
    <property type="project" value="UniProtKB-KW"/>
</dbReference>
<dbReference type="OrthoDB" id="9876299at2759"/>
<dbReference type="InParanoid" id="A0A0C3FA09"/>
<protein>
    <recommendedName>
        <fullName evidence="6">NAD(P)-binding protein</fullName>
    </recommendedName>
</protein>
<gene>
    <name evidence="4" type="ORF">PILCRDRAFT_640564</name>
</gene>
<evidence type="ECO:0000256" key="1">
    <source>
        <dbReference type="ARBA" id="ARBA00006484"/>
    </source>
</evidence>
<dbReference type="FunCoup" id="A0A0C3FA09">
    <property type="interactions" value="100"/>
</dbReference>
<evidence type="ECO:0000256" key="3">
    <source>
        <dbReference type="ARBA" id="ARBA00023002"/>
    </source>
</evidence>
<dbReference type="PANTHER" id="PTHR43544:SF7">
    <property type="entry name" value="NADB-LER2"/>
    <property type="match status" value="1"/>
</dbReference>
<comment type="similarity">
    <text evidence="1">Belongs to the short-chain dehydrogenases/reductases (SDR) family.</text>
</comment>
<evidence type="ECO:0000256" key="2">
    <source>
        <dbReference type="ARBA" id="ARBA00022857"/>
    </source>
</evidence>
<dbReference type="Gene3D" id="3.40.50.720">
    <property type="entry name" value="NAD(P)-binding Rossmann-like Domain"/>
    <property type="match status" value="1"/>
</dbReference>
<sequence length="260" mass="27119">MPALTISTVYLISGANRGIGFGLTEVLAKRPGTVVFAGARDPTNATALNALAEKYPHSVHVLKLTSGSTEDNKSAVVEIEKTVGQLDVVIANAATGGYYGSLLTTPGEEFLNHFNINTLGPVTLFQAVHSLLIKSPSGAPHFCVISSAVGSTELGLSFGAAAYSASKAAVNHLTKIIHTEHEADGIIATAIHPGWVATDMGNFGASSLGMTEAPVTLAESVAGILSHIDGATRSEKSGKFWNFARTSGNFWDINESVLPW</sequence>
<dbReference type="InterPro" id="IPR051468">
    <property type="entry name" value="Fungal_SecMetab_SDRs"/>
</dbReference>
<organism evidence="4 5">
    <name type="scientific">Piloderma croceum (strain F 1598)</name>
    <dbReference type="NCBI Taxonomy" id="765440"/>
    <lineage>
        <taxon>Eukaryota</taxon>
        <taxon>Fungi</taxon>
        <taxon>Dikarya</taxon>
        <taxon>Basidiomycota</taxon>
        <taxon>Agaricomycotina</taxon>
        <taxon>Agaricomycetes</taxon>
        <taxon>Agaricomycetidae</taxon>
        <taxon>Atheliales</taxon>
        <taxon>Atheliaceae</taxon>
        <taxon>Piloderma</taxon>
    </lineage>
</organism>